<feature type="region of interest" description="Disordered" evidence="1">
    <location>
        <begin position="74"/>
        <end position="108"/>
    </location>
</feature>
<protein>
    <submittedName>
        <fullName evidence="2">Uncharacterized protein</fullName>
    </submittedName>
</protein>
<evidence type="ECO:0000256" key="1">
    <source>
        <dbReference type="SAM" id="MobiDB-lite"/>
    </source>
</evidence>
<proteinExistence type="predicted"/>
<reference evidence="2" key="1">
    <citation type="submission" date="2019-12" db="EMBL/GenBank/DDBJ databases">
        <title>Genome sequencing and annotation of Brassica cretica.</title>
        <authorList>
            <person name="Studholme D.J."/>
            <person name="Sarris P.F."/>
        </authorList>
    </citation>
    <scope>NUCLEOTIDE SEQUENCE</scope>
    <source>
        <strain evidence="2">PFS-102/07</strain>
        <tissue evidence="2">Leaf</tissue>
    </source>
</reference>
<gene>
    <name evidence="2" type="ORF">F2Q70_00035280</name>
</gene>
<sequence>MTFVVVSSHDSSSASSWDLIGKLQRGGVLVVASSHLGLRRHCLLSTKLSRRLLVACNPLKKSLTPASYGVTPYKVPGRSTPTTARKAQSTPAATKKQSRTERGNTPDYLVFSGSSMDPGVYLRWEDDMKQWLRAKNIPKEDKLSYALDMLIGKAYIWWKQEDARPTTLTQYSIGEILRHACIRSL</sequence>
<name>A0A8S9JT28_BRACR</name>
<accession>A0A8S9JT28</accession>
<comment type="caution">
    <text evidence="2">The sequence shown here is derived from an EMBL/GenBank/DDBJ whole genome shotgun (WGS) entry which is preliminary data.</text>
</comment>
<feature type="compositionally biased region" description="Polar residues" evidence="1">
    <location>
        <begin position="79"/>
        <end position="92"/>
    </location>
</feature>
<organism evidence="2">
    <name type="scientific">Brassica cretica</name>
    <name type="common">Mustard</name>
    <dbReference type="NCBI Taxonomy" id="69181"/>
    <lineage>
        <taxon>Eukaryota</taxon>
        <taxon>Viridiplantae</taxon>
        <taxon>Streptophyta</taxon>
        <taxon>Embryophyta</taxon>
        <taxon>Tracheophyta</taxon>
        <taxon>Spermatophyta</taxon>
        <taxon>Magnoliopsida</taxon>
        <taxon>eudicotyledons</taxon>
        <taxon>Gunneridae</taxon>
        <taxon>Pentapetalae</taxon>
        <taxon>rosids</taxon>
        <taxon>malvids</taxon>
        <taxon>Brassicales</taxon>
        <taxon>Brassicaceae</taxon>
        <taxon>Brassiceae</taxon>
        <taxon>Brassica</taxon>
    </lineage>
</organism>
<evidence type="ECO:0000313" key="2">
    <source>
        <dbReference type="EMBL" id="KAF2584607.1"/>
    </source>
</evidence>
<dbReference type="AlphaFoldDB" id="A0A8S9JT28"/>
<dbReference type="EMBL" id="QGKY02000246">
    <property type="protein sequence ID" value="KAF2584607.1"/>
    <property type="molecule type" value="Genomic_DNA"/>
</dbReference>